<keyword evidence="1" id="KW-0175">Coiled coil</keyword>
<protein>
    <submittedName>
        <fullName evidence="2">Uncharacterized protein</fullName>
    </submittedName>
</protein>
<organism evidence="2 3">
    <name type="scientific">Streptomyces corynorhini</name>
    <dbReference type="NCBI Taxonomy" id="2282652"/>
    <lineage>
        <taxon>Bacteria</taxon>
        <taxon>Bacillati</taxon>
        <taxon>Actinomycetota</taxon>
        <taxon>Actinomycetes</taxon>
        <taxon>Kitasatosporales</taxon>
        <taxon>Streptomycetaceae</taxon>
        <taxon>Streptomyces</taxon>
    </lineage>
</organism>
<dbReference type="RefSeq" id="WP_114626250.1">
    <property type="nucleotide sequence ID" value="NZ_QQNA01000229.1"/>
</dbReference>
<evidence type="ECO:0000313" key="2">
    <source>
        <dbReference type="EMBL" id="RDG35355.1"/>
    </source>
</evidence>
<sequence>MSDQPTPLNLTLAYAQLRHRAGQLERAIDEALDEQVSLRTQLILTGLQKLDTKAFFERVTGHPAPTVDGAE</sequence>
<dbReference type="AlphaFoldDB" id="A0A370B7F0"/>
<gene>
    <name evidence="2" type="ORF">DVH02_25790</name>
</gene>
<dbReference type="EMBL" id="QQNA01000229">
    <property type="protein sequence ID" value="RDG35355.1"/>
    <property type="molecule type" value="Genomic_DNA"/>
</dbReference>
<proteinExistence type="predicted"/>
<keyword evidence="3" id="KW-1185">Reference proteome</keyword>
<accession>A0A370B7F0</accession>
<comment type="caution">
    <text evidence="2">The sequence shown here is derived from an EMBL/GenBank/DDBJ whole genome shotgun (WGS) entry which is preliminary data.</text>
</comment>
<reference evidence="2 3" key="1">
    <citation type="submission" date="2018-07" db="EMBL/GenBank/DDBJ databases">
        <title>Streptomyces species from bats.</title>
        <authorList>
            <person name="Dunlap C."/>
        </authorList>
    </citation>
    <scope>NUCLEOTIDE SEQUENCE [LARGE SCALE GENOMIC DNA]</scope>
    <source>
        <strain evidence="2 3">AC230</strain>
    </source>
</reference>
<dbReference type="Proteomes" id="UP000253741">
    <property type="component" value="Unassembled WGS sequence"/>
</dbReference>
<evidence type="ECO:0000256" key="1">
    <source>
        <dbReference type="SAM" id="Coils"/>
    </source>
</evidence>
<name>A0A370B7F0_9ACTN</name>
<feature type="coiled-coil region" evidence="1">
    <location>
        <begin position="14"/>
        <end position="41"/>
    </location>
</feature>
<evidence type="ECO:0000313" key="3">
    <source>
        <dbReference type="Proteomes" id="UP000253741"/>
    </source>
</evidence>